<accession>A0A399QRL2</accession>
<comment type="caution">
    <text evidence="3">The sequence shown here is derived from an EMBL/GenBank/DDBJ whole genome shotgun (WGS) entry which is preliminary data.</text>
</comment>
<feature type="transmembrane region" description="Helical" evidence="2">
    <location>
        <begin position="42"/>
        <end position="61"/>
    </location>
</feature>
<reference evidence="3 4" key="1">
    <citation type="submission" date="2018-08" db="EMBL/GenBank/DDBJ databases">
        <title>Henriciella mobilis sp. nov., isolated from seawater.</title>
        <authorList>
            <person name="Cheng H."/>
            <person name="Wu Y.-H."/>
            <person name="Xu X.-W."/>
            <person name="Guo L.-L."/>
        </authorList>
    </citation>
    <scope>NUCLEOTIDE SEQUENCE [LARGE SCALE GENOMIC DNA]</scope>
    <source>
        <strain evidence="3 4">CCUG66934</strain>
    </source>
</reference>
<gene>
    <name evidence="3" type="ORF">D1224_12420</name>
</gene>
<evidence type="ECO:0000256" key="2">
    <source>
        <dbReference type="SAM" id="Phobius"/>
    </source>
</evidence>
<feature type="compositionally biased region" description="Basic and acidic residues" evidence="1">
    <location>
        <begin position="10"/>
        <end position="19"/>
    </location>
</feature>
<proteinExistence type="predicted"/>
<dbReference type="RefSeq" id="WP_119380285.1">
    <property type="nucleotide sequence ID" value="NZ_QWGB01000008.1"/>
</dbReference>
<dbReference type="Proteomes" id="UP000265431">
    <property type="component" value="Unassembled WGS sequence"/>
</dbReference>
<keyword evidence="2" id="KW-0812">Transmembrane</keyword>
<protein>
    <submittedName>
        <fullName evidence="3">Uncharacterized protein</fullName>
    </submittedName>
</protein>
<feature type="region of interest" description="Disordered" evidence="1">
    <location>
        <begin position="1"/>
        <end position="22"/>
    </location>
</feature>
<evidence type="ECO:0000313" key="4">
    <source>
        <dbReference type="Proteomes" id="UP000265431"/>
    </source>
</evidence>
<dbReference type="OrthoDB" id="7631747at2"/>
<dbReference type="AlphaFoldDB" id="A0A399QRL2"/>
<keyword evidence="4" id="KW-1185">Reference proteome</keyword>
<evidence type="ECO:0000313" key="3">
    <source>
        <dbReference type="EMBL" id="RIJ21566.1"/>
    </source>
</evidence>
<organism evidence="3 4">
    <name type="scientific">Henriciella barbarensis</name>
    <dbReference type="NCBI Taxonomy" id="86342"/>
    <lineage>
        <taxon>Bacteria</taxon>
        <taxon>Pseudomonadati</taxon>
        <taxon>Pseudomonadota</taxon>
        <taxon>Alphaproteobacteria</taxon>
        <taxon>Hyphomonadales</taxon>
        <taxon>Hyphomonadaceae</taxon>
        <taxon>Henriciella</taxon>
    </lineage>
</organism>
<keyword evidence="2" id="KW-0472">Membrane</keyword>
<sequence length="127" mass="14152">MSDHATPPHLSDHGEHAPDESQTVPAARALFGWTTKPWIGKAIFWGLLVVSVLLIAIEPVLEMLAPEGEHFRHPYFSIDGTLGFNAFWGFGAFTLVVLAGWPLGRLMRRSEDYYEDEQEPAGTEPHP</sequence>
<keyword evidence="2" id="KW-1133">Transmembrane helix</keyword>
<name>A0A399QRL2_9PROT</name>
<feature type="transmembrane region" description="Helical" evidence="2">
    <location>
        <begin position="81"/>
        <end position="101"/>
    </location>
</feature>
<dbReference type="EMBL" id="QWGB01000008">
    <property type="protein sequence ID" value="RIJ21566.1"/>
    <property type="molecule type" value="Genomic_DNA"/>
</dbReference>
<evidence type="ECO:0000256" key="1">
    <source>
        <dbReference type="SAM" id="MobiDB-lite"/>
    </source>
</evidence>